<dbReference type="EMBL" id="CAMXCT010000948">
    <property type="protein sequence ID" value="CAI3985061.1"/>
    <property type="molecule type" value="Genomic_DNA"/>
</dbReference>
<dbReference type="Pfam" id="PF00856">
    <property type="entry name" value="SET"/>
    <property type="match status" value="1"/>
</dbReference>
<evidence type="ECO:0000313" key="5">
    <source>
        <dbReference type="Proteomes" id="UP001152797"/>
    </source>
</evidence>
<feature type="domain" description="SET" evidence="1">
    <location>
        <begin position="29"/>
        <end position="215"/>
    </location>
</feature>
<dbReference type="InterPro" id="IPR001214">
    <property type="entry name" value="SET_dom"/>
</dbReference>
<evidence type="ECO:0000313" key="2">
    <source>
        <dbReference type="EMBL" id="CAI3985061.1"/>
    </source>
</evidence>
<dbReference type="PROSITE" id="PS50280">
    <property type="entry name" value="SET"/>
    <property type="match status" value="1"/>
</dbReference>
<evidence type="ECO:0000259" key="1">
    <source>
        <dbReference type="PROSITE" id="PS50280"/>
    </source>
</evidence>
<name>A0A9P1C788_9DINO</name>
<dbReference type="PANTHER" id="PTHR46455">
    <property type="entry name" value="SET AND MYND DOMAIN CONTAINING, ARTHROPOD-SPECIFIC, MEMBER 4, ISOFORM A"/>
    <property type="match status" value="1"/>
</dbReference>
<dbReference type="PANTHER" id="PTHR46455:SF5">
    <property type="entry name" value="SET AND MYND DOMAIN CONTAINING, ARTHROPOD-SPECIFIC, MEMBER 4, ISOFORM A"/>
    <property type="match status" value="1"/>
</dbReference>
<dbReference type="SUPFAM" id="SSF82199">
    <property type="entry name" value="SET domain"/>
    <property type="match status" value="1"/>
</dbReference>
<sequence>MSICDGSVPNSELFEEWAAKKVDLPKLSECFELRRTESLGIHAVARCAIHPGDLIISEDALLRLSPLTADARSLLQRFGELGEFLTPALAVDWTSTTPQLREASLKLFYAHPGTEKRSQDSHLAACEELLRWPPLRSTKWTPQELLHFLHIVDLNIHKDDERPQNAEFTGIFLLGSKFSHSCAPNASWAFDAAGHLQYRAIRPIAPLEVLTFSYVGNGMNLITSTLIRRQRLAQLCFVCGCQRCAAEDLPRRVQCPGGCGGYCFPCYTSQDDQGFANAGPRHSMIQDAASWRCSTCKVDISPSDLPLHAEEELAELVPRFMQSPASKAPEDAARLRDLRLKAATLLGKGHWTYFLATFAWLQKCLALMRNETVIPFSERDLSSACVEVAEWLEVAAADNVEQRLCALFLAVRLAQHLGLGLKSWGYDALNPLKEMPCSDRRFMAITKLELMGWELQDDCIKGPPEFQPADLQRLKDGLVKSGGPIFSAPGWR</sequence>
<keyword evidence="5" id="KW-1185">Reference proteome</keyword>
<dbReference type="InterPro" id="IPR053010">
    <property type="entry name" value="SET_SmydA-8"/>
</dbReference>
<proteinExistence type="predicted"/>
<dbReference type="AlphaFoldDB" id="A0A9P1C788"/>
<organism evidence="2">
    <name type="scientific">Cladocopium goreaui</name>
    <dbReference type="NCBI Taxonomy" id="2562237"/>
    <lineage>
        <taxon>Eukaryota</taxon>
        <taxon>Sar</taxon>
        <taxon>Alveolata</taxon>
        <taxon>Dinophyceae</taxon>
        <taxon>Suessiales</taxon>
        <taxon>Symbiodiniaceae</taxon>
        <taxon>Cladocopium</taxon>
    </lineage>
</organism>
<dbReference type="EMBL" id="CAMXCT030000948">
    <property type="protein sequence ID" value="CAL4772373.1"/>
    <property type="molecule type" value="Genomic_DNA"/>
</dbReference>
<dbReference type="EMBL" id="CAMXCT020000948">
    <property type="protein sequence ID" value="CAL1138436.1"/>
    <property type="molecule type" value="Genomic_DNA"/>
</dbReference>
<dbReference type="CDD" id="cd20071">
    <property type="entry name" value="SET_SMYD"/>
    <property type="match status" value="1"/>
</dbReference>
<evidence type="ECO:0000313" key="3">
    <source>
        <dbReference type="EMBL" id="CAL1138436.1"/>
    </source>
</evidence>
<dbReference type="OrthoDB" id="445702at2759"/>
<accession>A0A9P1C788</accession>
<dbReference type="Proteomes" id="UP001152797">
    <property type="component" value="Unassembled WGS sequence"/>
</dbReference>
<dbReference type="InterPro" id="IPR046341">
    <property type="entry name" value="SET_dom_sf"/>
</dbReference>
<protein>
    <submittedName>
        <fullName evidence="4">SET domain-containing protein L678</fullName>
    </submittedName>
</protein>
<reference evidence="2" key="1">
    <citation type="submission" date="2022-10" db="EMBL/GenBank/DDBJ databases">
        <authorList>
            <person name="Chen Y."/>
            <person name="Dougan E. K."/>
            <person name="Chan C."/>
            <person name="Rhodes N."/>
            <person name="Thang M."/>
        </authorList>
    </citation>
    <scope>NUCLEOTIDE SEQUENCE</scope>
</reference>
<evidence type="ECO:0000313" key="4">
    <source>
        <dbReference type="EMBL" id="CAL4772373.1"/>
    </source>
</evidence>
<gene>
    <name evidence="2" type="ORF">C1SCF055_LOCUS12547</name>
</gene>
<dbReference type="Gene3D" id="2.170.270.10">
    <property type="entry name" value="SET domain"/>
    <property type="match status" value="1"/>
</dbReference>
<reference evidence="3" key="2">
    <citation type="submission" date="2024-04" db="EMBL/GenBank/DDBJ databases">
        <authorList>
            <person name="Chen Y."/>
            <person name="Shah S."/>
            <person name="Dougan E. K."/>
            <person name="Thang M."/>
            <person name="Chan C."/>
        </authorList>
    </citation>
    <scope>NUCLEOTIDE SEQUENCE [LARGE SCALE GENOMIC DNA]</scope>
</reference>
<comment type="caution">
    <text evidence="2">The sequence shown here is derived from an EMBL/GenBank/DDBJ whole genome shotgun (WGS) entry which is preliminary data.</text>
</comment>